<proteinExistence type="predicted"/>
<sequence length="76" mass="9071">MLLRAANVCEFCVTDLKQNFKNPKFNTLKYVNKLLMGLGNFINHFSHIYTLGRSTAKKTFFFLFYFFFVLDCVRRK</sequence>
<accession>A0ABX6F017</accession>
<name>A0ABX6F017_KLUMA</name>
<dbReference type="EMBL" id="CP015059">
    <property type="protein sequence ID" value="QGN17206.1"/>
    <property type="molecule type" value="Genomic_DNA"/>
</dbReference>
<protein>
    <submittedName>
        <fullName evidence="1">Uncharacterized protein</fullName>
    </submittedName>
</protein>
<reference evidence="1 2" key="2">
    <citation type="submission" date="2019-11" db="EMBL/GenBank/DDBJ databases">
        <authorList>
            <person name="Lu H."/>
        </authorList>
    </citation>
    <scope>NUCLEOTIDE SEQUENCE [LARGE SCALE GENOMIC DNA]</scope>
    <source>
        <strain evidence="1 2">FIM1</strain>
    </source>
</reference>
<dbReference type="Proteomes" id="UP000422736">
    <property type="component" value="Chromosome 6"/>
</dbReference>
<evidence type="ECO:0000313" key="2">
    <source>
        <dbReference type="Proteomes" id="UP000422736"/>
    </source>
</evidence>
<evidence type="ECO:0000313" key="1">
    <source>
        <dbReference type="EMBL" id="QGN17206.1"/>
    </source>
</evidence>
<keyword evidence="2" id="KW-1185">Reference proteome</keyword>
<gene>
    <name evidence="1" type="ORF">FIM1_3937</name>
</gene>
<organism evidence="1 2">
    <name type="scientific">Kluyveromyces marxianus</name>
    <name type="common">Yeast</name>
    <name type="synonym">Candida kefyr</name>
    <dbReference type="NCBI Taxonomy" id="4911"/>
    <lineage>
        <taxon>Eukaryota</taxon>
        <taxon>Fungi</taxon>
        <taxon>Dikarya</taxon>
        <taxon>Ascomycota</taxon>
        <taxon>Saccharomycotina</taxon>
        <taxon>Saccharomycetes</taxon>
        <taxon>Saccharomycetales</taxon>
        <taxon>Saccharomycetaceae</taxon>
        <taxon>Kluyveromyces</taxon>
    </lineage>
</organism>
<reference evidence="1 2" key="1">
    <citation type="submission" date="2016-03" db="EMBL/GenBank/DDBJ databases">
        <title>How can Kluyveromyces marxianus grow so fast - potential evolutionary course in Saccharomyces Complex revealed by comparative genomics.</title>
        <authorList>
            <person name="Mo W."/>
            <person name="Lu W."/>
            <person name="Yang X."/>
            <person name="Qi J."/>
            <person name="Lv H."/>
        </authorList>
    </citation>
    <scope>NUCLEOTIDE SEQUENCE [LARGE SCALE GENOMIC DNA]</scope>
    <source>
        <strain evidence="1 2">FIM1</strain>
    </source>
</reference>